<proteinExistence type="inferred from homology"/>
<dbReference type="PANTHER" id="PTHR43350">
    <property type="entry name" value="NAD-DEPENDENT ALCOHOL DEHYDROGENASE"/>
    <property type="match status" value="1"/>
</dbReference>
<dbReference type="InterPro" id="IPR002328">
    <property type="entry name" value="ADH_Zn_CS"/>
</dbReference>
<evidence type="ECO:0000313" key="8">
    <source>
        <dbReference type="EMBL" id="GAA4957856.1"/>
    </source>
</evidence>
<dbReference type="SMART" id="SM00829">
    <property type="entry name" value="PKS_ER"/>
    <property type="match status" value="1"/>
</dbReference>
<evidence type="ECO:0000256" key="1">
    <source>
        <dbReference type="ARBA" id="ARBA00001947"/>
    </source>
</evidence>
<dbReference type="InterPro" id="IPR011032">
    <property type="entry name" value="GroES-like_sf"/>
</dbReference>
<dbReference type="PROSITE" id="PS00059">
    <property type="entry name" value="ADH_ZINC"/>
    <property type="match status" value="1"/>
</dbReference>
<dbReference type="RefSeq" id="WP_345559338.1">
    <property type="nucleotide sequence ID" value="NZ_BAABIK010000049.1"/>
</dbReference>
<evidence type="ECO:0000256" key="4">
    <source>
        <dbReference type="ARBA" id="ARBA00022833"/>
    </source>
</evidence>
<dbReference type="PANTHER" id="PTHR43350:SF21">
    <property type="entry name" value="S-NITROSOMYCOTHIOL REDUCTASE MSCR"/>
    <property type="match status" value="1"/>
</dbReference>
<comment type="cofactor">
    <cofactor evidence="1 6">
        <name>Zn(2+)</name>
        <dbReference type="ChEBI" id="CHEBI:29105"/>
    </cofactor>
</comment>
<evidence type="ECO:0000256" key="3">
    <source>
        <dbReference type="ARBA" id="ARBA00022723"/>
    </source>
</evidence>
<dbReference type="InterPro" id="IPR036291">
    <property type="entry name" value="NAD(P)-bd_dom_sf"/>
</dbReference>
<dbReference type="EMBL" id="BAABIK010000049">
    <property type="protein sequence ID" value="GAA4957856.1"/>
    <property type="molecule type" value="Genomic_DNA"/>
</dbReference>
<dbReference type="Pfam" id="PF00107">
    <property type="entry name" value="ADH_zinc_N"/>
    <property type="match status" value="1"/>
</dbReference>
<accession>A0ABP9H019</accession>
<dbReference type="Gene3D" id="3.40.50.720">
    <property type="entry name" value="NAD(P)-binding Rossmann-like Domain"/>
    <property type="match status" value="1"/>
</dbReference>
<dbReference type="Proteomes" id="UP001499993">
    <property type="component" value="Unassembled WGS sequence"/>
</dbReference>
<dbReference type="SUPFAM" id="SSF51735">
    <property type="entry name" value="NAD(P)-binding Rossmann-fold domains"/>
    <property type="match status" value="1"/>
</dbReference>
<dbReference type="Pfam" id="PF08240">
    <property type="entry name" value="ADH_N"/>
    <property type="match status" value="1"/>
</dbReference>
<gene>
    <name evidence="8" type="ORF">GCM10023224_49740</name>
</gene>
<dbReference type="InterPro" id="IPR013154">
    <property type="entry name" value="ADH-like_N"/>
</dbReference>
<reference evidence="9" key="1">
    <citation type="journal article" date="2019" name="Int. J. Syst. Evol. Microbiol.">
        <title>The Global Catalogue of Microorganisms (GCM) 10K type strain sequencing project: providing services to taxonomists for standard genome sequencing and annotation.</title>
        <authorList>
            <consortium name="The Broad Institute Genomics Platform"/>
            <consortium name="The Broad Institute Genome Sequencing Center for Infectious Disease"/>
            <person name="Wu L."/>
            <person name="Ma J."/>
        </authorList>
    </citation>
    <scope>NUCLEOTIDE SEQUENCE [LARGE SCALE GENOMIC DNA]</scope>
    <source>
        <strain evidence="9">JCM 18123</strain>
    </source>
</reference>
<sequence length="363" mass="36594">MSTTVNAAVVSGTGAPPRIERVTLDEPGPGQVRVRLAAAGVCHSDLSLADGVLPQTLPAVLGHEGAGTVEAVGPGVRGVRVGTPVVLNWTPPCRACWFCENGEPYLCEHGLDAAQRRYGVLSDGGAVYPGLGTAAFAEATVVPANAVVPMPEGVDAATAALLGCAVLTGWGAVTNTAGLAPGQSAAVIGLGGVGLAALQAAALAGADPVIAVDASPAKRDLATALGATHFLEAGEGLAGEVRALTGGRGADHAFEVVGSSATIRAAWDISRRGGSVTVVGAGALQDTVGFSALEIFHQARTLRGCFYGSCDPDRDVPRVAEHVRRGGLDLATMITDEVGLDGLPDAFQRMRAGKGGRTLIRFD</sequence>
<keyword evidence="4 6" id="KW-0862">Zinc</keyword>
<dbReference type="SUPFAM" id="SSF50129">
    <property type="entry name" value="GroES-like"/>
    <property type="match status" value="1"/>
</dbReference>
<evidence type="ECO:0000259" key="7">
    <source>
        <dbReference type="SMART" id="SM00829"/>
    </source>
</evidence>
<dbReference type="InterPro" id="IPR020843">
    <property type="entry name" value="ER"/>
</dbReference>
<evidence type="ECO:0000256" key="6">
    <source>
        <dbReference type="RuleBase" id="RU361277"/>
    </source>
</evidence>
<protein>
    <submittedName>
        <fullName evidence="8">Zn-dependent alcohol dehydrogenase</fullName>
    </submittedName>
</protein>
<comment type="similarity">
    <text evidence="2 6">Belongs to the zinc-containing alcohol dehydrogenase family.</text>
</comment>
<organism evidence="8 9">
    <name type="scientific">Streptomonospora halophila</name>
    <dbReference type="NCBI Taxonomy" id="427369"/>
    <lineage>
        <taxon>Bacteria</taxon>
        <taxon>Bacillati</taxon>
        <taxon>Actinomycetota</taxon>
        <taxon>Actinomycetes</taxon>
        <taxon>Streptosporangiales</taxon>
        <taxon>Nocardiopsidaceae</taxon>
        <taxon>Streptomonospora</taxon>
    </lineage>
</organism>
<name>A0ABP9H019_9ACTN</name>
<evidence type="ECO:0000313" key="9">
    <source>
        <dbReference type="Proteomes" id="UP001499993"/>
    </source>
</evidence>
<dbReference type="Gene3D" id="3.90.180.10">
    <property type="entry name" value="Medium-chain alcohol dehydrogenases, catalytic domain"/>
    <property type="match status" value="1"/>
</dbReference>
<feature type="domain" description="Enoyl reductase (ER)" evidence="7">
    <location>
        <begin position="12"/>
        <end position="360"/>
    </location>
</feature>
<dbReference type="InterPro" id="IPR013149">
    <property type="entry name" value="ADH-like_C"/>
</dbReference>
<keyword evidence="5" id="KW-0560">Oxidoreductase</keyword>
<evidence type="ECO:0000256" key="5">
    <source>
        <dbReference type="ARBA" id="ARBA00023002"/>
    </source>
</evidence>
<keyword evidence="3 6" id="KW-0479">Metal-binding</keyword>
<evidence type="ECO:0000256" key="2">
    <source>
        <dbReference type="ARBA" id="ARBA00008072"/>
    </source>
</evidence>
<comment type="caution">
    <text evidence="8">The sequence shown here is derived from an EMBL/GenBank/DDBJ whole genome shotgun (WGS) entry which is preliminary data.</text>
</comment>
<keyword evidence="9" id="KW-1185">Reference proteome</keyword>